<evidence type="ECO:0000256" key="7">
    <source>
        <dbReference type="SAM" id="Coils"/>
    </source>
</evidence>
<evidence type="ECO:0000256" key="1">
    <source>
        <dbReference type="ARBA" id="ARBA00004138"/>
    </source>
</evidence>
<comment type="caution">
    <text evidence="10">The sequence shown here is derived from an EMBL/GenBank/DDBJ whole genome shotgun (WGS) entry which is preliminary data.</text>
</comment>
<evidence type="ECO:0000256" key="2">
    <source>
        <dbReference type="ARBA" id="ARBA00022794"/>
    </source>
</evidence>
<dbReference type="InterPro" id="IPR051885">
    <property type="entry name" value="CC_CF"/>
</dbReference>
<evidence type="ECO:0000256" key="3">
    <source>
        <dbReference type="ARBA" id="ARBA00023054"/>
    </source>
</evidence>
<dbReference type="OrthoDB" id="10259713at2759"/>
<reference evidence="10" key="2">
    <citation type="submission" date="2021-04" db="EMBL/GenBank/DDBJ databases">
        <title>Genome-wide patterns of bracovirus chromosomal integration into multiple host tissues during parasitism.</title>
        <authorList>
            <person name="Chebbi M.A.C."/>
        </authorList>
    </citation>
    <scope>NUCLEOTIDE SEQUENCE</scope>
    <source>
        <tissue evidence="10">Whole body</tissue>
    </source>
</reference>
<reference evidence="10" key="1">
    <citation type="submission" date="2020-03" db="EMBL/GenBank/DDBJ databases">
        <authorList>
            <person name="Chebbi M.A."/>
            <person name="Drezen J.M."/>
        </authorList>
    </citation>
    <scope>NUCLEOTIDE SEQUENCE</scope>
    <source>
        <tissue evidence="10">Whole body</tissue>
    </source>
</reference>
<organism evidence="10 11">
    <name type="scientific">Cotesia typhae</name>
    <dbReference type="NCBI Taxonomy" id="2053667"/>
    <lineage>
        <taxon>Eukaryota</taxon>
        <taxon>Metazoa</taxon>
        <taxon>Ecdysozoa</taxon>
        <taxon>Arthropoda</taxon>
        <taxon>Hexapoda</taxon>
        <taxon>Insecta</taxon>
        <taxon>Pterygota</taxon>
        <taxon>Neoptera</taxon>
        <taxon>Endopterygota</taxon>
        <taxon>Hymenoptera</taxon>
        <taxon>Apocrita</taxon>
        <taxon>Ichneumonoidea</taxon>
        <taxon>Braconidae</taxon>
        <taxon>Microgastrinae</taxon>
        <taxon>Cotesia</taxon>
    </lineage>
</organism>
<name>A0A8J5QVZ2_9HYME</name>
<sequence>MSSIKRASGLSFTSRTTFGIEEEPHYDDITDEELKSCLELSIRTNRILSLENDVFERYLAHHDPQSLQTMTQVLETAKIISSQMTQSSPRIQSSVDSTTGISLTKASSPVSPTSSSSIRTFSGSRGFASILTTNPSPKGLRITLSHRIEMANKEIDEMKKQLVACEKQITRKKSNFTAELEEIELRIRDIDKAREQLEIHVVKKEADKTGKISADKFLRYMETWTKAVDRVIDKLRLKSLTIKSQIKKARLQLRQREELGETLHLIDFQALAIENEEYLKKIDDKNRQLGQLKKITGRYNIELSNCKEQLTEQQASLKNTLKEIDVKKNQIEKLKKDLELSQLHIQQMDQQIVEITKALDGCKMPDVIDFIRVQLELEEMKKTYKRIERHKHIQKSTLRAFKKRQSRLQSIKANTDSIKAIN</sequence>
<evidence type="ECO:0000256" key="8">
    <source>
        <dbReference type="SAM" id="MobiDB-lite"/>
    </source>
</evidence>
<keyword evidence="2" id="KW-0970">Cilium biogenesis/degradation</keyword>
<dbReference type="PANTHER" id="PTHR15654:SF2">
    <property type="entry name" value="COILED-COIL DOMAIN-CONTAINING PROTEIN 113"/>
    <property type="match status" value="1"/>
</dbReference>
<feature type="region of interest" description="Disordered" evidence="8">
    <location>
        <begin position="85"/>
        <end position="120"/>
    </location>
</feature>
<feature type="coiled-coil region" evidence="7">
    <location>
        <begin position="141"/>
        <end position="200"/>
    </location>
</feature>
<dbReference type="PANTHER" id="PTHR15654">
    <property type="entry name" value="COILED-COIL DOMAIN-CONTAINING PROTEIN 113-RELATED"/>
    <property type="match status" value="1"/>
</dbReference>
<evidence type="ECO:0000313" key="11">
    <source>
        <dbReference type="Proteomes" id="UP000729913"/>
    </source>
</evidence>
<dbReference type="GO" id="GO:0060271">
    <property type="term" value="P:cilium assembly"/>
    <property type="evidence" value="ECO:0007669"/>
    <property type="project" value="TreeGrafter"/>
</dbReference>
<gene>
    <name evidence="10" type="ORF">G9C98_007883</name>
</gene>
<evidence type="ECO:0000259" key="9">
    <source>
        <dbReference type="Pfam" id="PF13870"/>
    </source>
</evidence>
<feature type="coiled-coil region" evidence="7">
    <location>
        <begin position="268"/>
        <end position="351"/>
    </location>
</feature>
<dbReference type="InterPro" id="IPR025254">
    <property type="entry name" value="CCDC113/CCDC96_CC"/>
</dbReference>
<keyword evidence="3 7" id="KW-0175">Coiled coil</keyword>
<keyword evidence="4" id="KW-0966">Cell projection</keyword>
<proteinExistence type="inferred from homology"/>
<dbReference type="GO" id="GO:0036064">
    <property type="term" value="C:ciliary basal body"/>
    <property type="evidence" value="ECO:0007669"/>
    <property type="project" value="TreeGrafter"/>
</dbReference>
<comment type="similarity">
    <text evidence="5">Belongs to the CFAP263 family.</text>
</comment>
<evidence type="ECO:0000313" key="10">
    <source>
        <dbReference type="EMBL" id="KAG8034807.1"/>
    </source>
</evidence>
<dbReference type="Proteomes" id="UP000729913">
    <property type="component" value="Unassembled WGS sequence"/>
</dbReference>
<protein>
    <recommendedName>
        <fullName evidence="6">Cilia- and flagella-associated protein 263</fullName>
    </recommendedName>
</protein>
<feature type="compositionally biased region" description="Polar residues" evidence="8">
    <location>
        <begin position="85"/>
        <end position="106"/>
    </location>
</feature>
<dbReference type="EMBL" id="JAAOIC020000067">
    <property type="protein sequence ID" value="KAG8034807.1"/>
    <property type="molecule type" value="Genomic_DNA"/>
</dbReference>
<feature type="compositionally biased region" description="Low complexity" evidence="8">
    <location>
        <begin position="107"/>
        <end position="120"/>
    </location>
</feature>
<dbReference type="Pfam" id="PF13870">
    <property type="entry name" value="CCDC113_CCDC96_CC"/>
    <property type="match status" value="1"/>
</dbReference>
<evidence type="ECO:0000256" key="6">
    <source>
        <dbReference type="ARBA" id="ARBA00044798"/>
    </source>
</evidence>
<evidence type="ECO:0000256" key="5">
    <source>
        <dbReference type="ARBA" id="ARBA00044506"/>
    </source>
</evidence>
<comment type="subcellular location">
    <subcellularLocation>
        <location evidence="1">Cell projection</location>
        <location evidence="1">Cilium</location>
    </subcellularLocation>
</comment>
<evidence type="ECO:0000256" key="4">
    <source>
        <dbReference type="ARBA" id="ARBA00023273"/>
    </source>
</evidence>
<feature type="domain" description="CCDC113/CCDC96 coiled-coil" evidence="9">
    <location>
        <begin position="228"/>
        <end position="394"/>
    </location>
</feature>
<keyword evidence="11" id="KW-1185">Reference proteome</keyword>
<dbReference type="AlphaFoldDB" id="A0A8J5QVZ2"/>
<accession>A0A8J5QVZ2</accession>
<dbReference type="GO" id="GO:0005930">
    <property type="term" value="C:axoneme"/>
    <property type="evidence" value="ECO:0007669"/>
    <property type="project" value="TreeGrafter"/>
</dbReference>